<sequence length="57" mass="6666">VHECQGPIHVDLRSGFVSAISKANSKMWRLNDYEEEFLKGEAIRESPRWHVYTDIYG</sequence>
<proteinExistence type="predicted"/>
<keyword evidence="2" id="KW-1185">Reference proteome</keyword>
<dbReference type="InParanoid" id="L7JUS0"/>
<feature type="non-terminal residue" evidence="1">
    <location>
        <position position="1"/>
    </location>
</feature>
<evidence type="ECO:0000313" key="2">
    <source>
        <dbReference type="Proteomes" id="UP000011185"/>
    </source>
</evidence>
<dbReference type="AlphaFoldDB" id="L7JUS0"/>
<accession>L7JUS0</accession>
<protein>
    <submittedName>
        <fullName evidence="1">Uncharacterized protein</fullName>
    </submittedName>
</protein>
<gene>
    <name evidence="1" type="ORF">THOM_2561</name>
</gene>
<dbReference type="Proteomes" id="UP000011185">
    <property type="component" value="Unassembled WGS sequence"/>
</dbReference>
<dbReference type="EMBL" id="JH994037">
    <property type="protein sequence ID" value="ELQ74517.1"/>
    <property type="molecule type" value="Genomic_DNA"/>
</dbReference>
<evidence type="ECO:0000313" key="1">
    <source>
        <dbReference type="EMBL" id="ELQ74517.1"/>
    </source>
</evidence>
<name>L7JUS0_TRAHO</name>
<dbReference type="HOGENOM" id="CLU_3002302_0_0_1"/>
<reference evidence="1 2" key="1">
    <citation type="journal article" date="2012" name="PLoS Pathog.">
        <title>The genome of the obligate intracellular parasite Trachipleistophora hominis: new insights into microsporidian genome dynamics and reductive evolution.</title>
        <authorList>
            <person name="Heinz E."/>
            <person name="Williams T.A."/>
            <person name="Nakjang S."/>
            <person name="Noel C.J."/>
            <person name="Swan D.C."/>
            <person name="Goldberg A.V."/>
            <person name="Harris S.R."/>
            <person name="Weinmaier T."/>
            <person name="Markert S."/>
            <person name="Becher D."/>
            <person name="Bernhardt J."/>
            <person name="Dagan T."/>
            <person name="Hacker C."/>
            <person name="Lucocq J.M."/>
            <person name="Schweder T."/>
            <person name="Rattei T."/>
            <person name="Hall N."/>
            <person name="Hirt R.P."/>
            <person name="Embley T.M."/>
        </authorList>
    </citation>
    <scope>NUCLEOTIDE SEQUENCE [LARGE SCALE GENOMIC DNA]</scope>
</reference>
<organism evidence="1 2">
    <name type="scientific">Trachipleistophora hominis</name>
    <name type="common">Microsporidian parasite</name>
    <dbReference type="NCBI Taxonomy" id="72359"/>
    <lineage>
        <taxon>Eukaryota</taxon>
        <taxon>Fungi</taxon>
        <taxon>Fungi incertae sedis</taxon>
        <taxon>Microsporidia</taxon>
        <taxon>Pleistophoridae</taxon>
        <taxon>Trachipleistophora</taxon>
    </lineage>
</organism>
<dbReference type="VEuPathDB" id="MicrosporidiaDB:THOM_2561"/>